<name>A0A1H5P4Z9_9ACTN</name>
<dbReference type="RefSeq" id="WP_069110657.1">
    <property type="nucleotide sequence ID" value="NZ_FNUC01000004.1"/>
</dbReference>
<dbReference type="STRING" id="561176.SAMN04488561_3696"/>
<dbReference type="AlphaFoldDB" id="A0A1H5P4Z9"/>
<gene>
    <name evidence="3" type="ORF">SAMN04488561_3696</name>
</gene>
<organism evidence="3 4">
    <name type="scientific">Jiangella alba</name>
    <dbReference type="NCBI Taxonomy" id="561176"/>
    <lineage>
        <taxon>Bacteria</taxon>
        <taxon>Bacillati</taxon>
        <taxon>Actinomycetota</taxon>
        <taxon>Actinomycetes</taxon>
        <taxon>Jiangellales</taxon>
        <taxon>Jiangellaceae</taxon>
        <taxon>Jiangella</taxon>
    </lineage>
</organism>
<protein>
    <recommendedName>
        <fullName evidence="5">AAA+ ATPase domain-containing protein</fullName>
    </recommendedName>
</protein>
<dbReference type="PANTHER" id="PTHR43566">
    <property type="entry name" value="CONSERVED PROTEIN"/>
    <property type="match status" value="1"/>
</dbReference>
<dbReference type="InterPro" id="IPR041682">
    <property type="entry name" value="AAA_14"/>
</dbReference>
<evidence type="ECO:0000313" key="3">
    <source>
        <dbReference type="EMBL" id="SEF08760.1"/>
    </source>
</evidence>
<accession>A0A1H5P4Z9</accession>
<dbReference type="Pfam" id="PF13173">
    <property type="entry name" value="AAA_14"/>
    <property type="match status" value="1"/>
</dbReference>
<evidence type="ECO:0000313" key="4">
    <source>
        <dbReference type="Proteomes" id="UP000181980"/>
    </source>
</evidence>
<keyword evidence="4" id="KW-1185">Reference proteome</keyword>
<evidence type="ECO:0000259" key="2">
    <source>
        <dbReference type="Pfam" id="PF13635"/>
    </source>
</evidence>
<evidence type="ECO:0008006" key="5">
    <source>
        <dbReference type="Google" id="ProtNLM"/>
    </source>
</evidence>
<feature type="domain" description="DUF4143" evidence="2">
    <location>
        <begin position="194"/>
        <end position="373"/>
    </location>
</feature>
<reference evidence="4" key="1">
    <citation type="submission" date="2016-10" db="EMBL/GenBank/DDBJ databases">
        <authorList>
            <person name="Varghese N."/>
            <person name="Submissions S."/>
        </authorList>
    </citation>
    <scope>NUCLEOTIDE SEQUENCE [LARGE SCALE GENOMIC DNA]</scope>
    <source>
        <strain evidence="4">DSM 45237</strain>
    </source>
</reference>
<dbReference type="PANTHER" id="PTHR43566:SF2">
    <property type="entry name" value="DUF4143 DOMAIN-CONTAINING PROTEIN"/>
    <property type="match status" value="1"/>
</dbReference>
<dbReference type="Pfam" id="PF13635">
    <property type="entry name" value="DUF4143"/>
    <property type="match status" value="1"/>
</dbReference>
<proteinExistence type="predicted"/>
<feature type="domain" description="AAA" evidence="1">
    <location>
        <begin position="21"/>
        <end position="129"/>
    </location>
</feature>
<dbReference type="EMBL" id="FNUC01000004">
    <property type="protein sequence ID" value="SEF08760.1"/>
    <property type="molecule type" value="Genomic_DNA"/>
</dbReference>
<evidence type="ECO:0000259" key="1">
    <source>
        <dbReference type="Pfam" id="PF13173"/>
    </source>
</evidence>
<sequence length="424" mass="45737">MRYLPRVADAELDGMLSGLPAVSIEGPKAVGKTATASRRAGSVVALDDDDELALLDADRGRLARLPAPVLVDEWQRFPRVWDLVRRSVDRDPSPGRFVLTGSASPVHAPTHSGAGRIVRLRMRPMSLAERQVTTPAVSLAGLLAGGRPEITGESPLDLADYTDEIVCSGFPAIRMMDEPHRRDALDGYLAEIVRRDFPEQGHVVRRPATLQAWLRAYAAATASTASYNVVLQAATSGHGEQPAKTTTIAYRDVLTQLWLLEPVPAWLPAGRNHFARLSQAPKHHLADPALAARLLGVGASALLDQPSAGPPIRRDGPLLGALFESLVTLSVRVYAQPSRAGVHHLRTMRGDHEVDLIVARDDGRVAALEVKLSPSVDDKDVKHLLWLRERLGDDLLDAAVITTGRAAYRRPDGIAVVPAALLGP</sequence>
<dbReference type="Proteomes" id="UP000181980">
    <property type="component" value="Unassembled WGS sequence"/>
</dbReference>
<dbReference type="InterPro" id="IPR025420">
    <property type="entry name" value="DUF4143"/>
</dbReference>
<dbReference type="OrthoDB" id="128089at2"/>